<gene>
    <name evidence="2" type="ORF">J5U18_09165</name>
</gene>
<keyword evidence="3" id="KW-1185">Reference proteome</keyword>
<keyword evidence="1" id="KW-0732">Signal</keyword>
<protein>
    <submittedName>
        <fullName evidence="2">Uncharacterized protein</fullName>
    </submittedName>
</protein>
<evidence type="ECO:0000313" key="3">
    <source>
        <dbReference type="Proteomes" id="UP000679691"/>
    </source>
</evidence>
<feature type="chain" id="PRO_5035872221" evidence="1">
    <location>
        <begin position="20"/>
        <end position="120"/>
    </location>
</feature>
<feature type="signal peptide" evidence="1">
    <location>
        <begin position="1"/>
        <end position="19"/>
    </location>
</feature>
<reference evidence="2" key="1">
    <citation type="submission" date="2021-03" db="EMBL/GenBank/DDBJ databases">
        <authorList>
            <person name="Lu T."/>
            <person name="Wang Q."/>
            <person name="Han X."/>
        </authorList>
    </citation>
    <scope>NUCLEOTIDE SEQUENCE</scope>
    <source>
        <strain evidence="2">WQ 2009</strain>
    </source>
</reference>
<sequence>MNKYLLIILLAVFSISASAQEKVSNDVQVTNAKDSYIYVRVEDKLLTSKLIVKVDFGDSAKQIEEGKKLSEILYNKKSHAAIINNLSELGYELVNTVGLPGVGSSTNGTFVILYLLKKVN</sequence>
<evidence type="ECO:0000313" key="2">
    <source>
        <dbReference type="EMBL" id="MBP3943730.1"/>
    </source>
</evidence>
<evidence type="ECO:0000256" key="1">
    <source>
        <dbReference type="SAM" id="SignalP"/>
    </source>
</evidence>
<name>A0A8T4H9F2_9SPHI</name>
<dbReference type="RefSeq" id="WP_353547232.1">
    <property type="nucleotide sequence ID" value="NZ_JAGKSB010000009.1"/>
</dbReference>
<proteinExistence type="predicted"/>
<comment type="caution">
    <text evidence="2">The sequence shown here is derived from an EMBL/GenBank/DDBJ whole genome shotgun (WGS) entry which is preliminary data.</text>
</comment>
<dbReference type="Proteomes" id="UP000679691">
    <property type="component" value="Unassembled WGS sequence"/>
</dbReference>
<dbReference type="EMBL" id="JAGKSB010000009">
    <property type="protein sequence ID" value="MBP3943730.1"/>
    <property type="molecule type" value="Genomic_DNA"/>
</dbReference>
<organism evidence="2 3">
    <name type="scientific">Rhinopithecimicrobium faecis</name>
    <dbReference type="NCBI Taxonomy" id="2820698"/>
    <lineage>
        <taxon>Bacteria</taxon>
        <taxon>Pseudomonadati</taxon>
        <taxon>Bacteroidota</taxon>
        <taxon>Sphingobacteriia</taxon>
        <taxon>Sphingobacteriales</taxon>
        <taxon>Sphingobacteriaceae</taxon>
        <taxon>Rhinopithecimicrobium</taxon>
    </lineage>
</organism>
<dbReference type="AlphaFoldDB" id="A0A8T4H9F2"/>
<accession>A0A8T4H9F2</accession>